<protein>
    <submittedName>
        <fullName evidence="1">Uncharacterized protein</fullName>
    </submittedName>
</protein>
<evidence type="ECO:0000313" key="1">
    <source>
        <dbReference type="EMBL" id="GFS82550.1"/>
    </source>
</evidence>
<organism evidence="1 2">
    <name type="scientific">Nephila pilipes</name>
    <name type="common">Giant wood spider</name>
    <name type="synonym">Nephila maculata</name>
    <dbReference type="NCBI Taxonomy" id="299642"/>
    <lineage>
        <taxon>Eukaryota</taxon>
        <taxon>Metazoa</taxon>
        <taxon>Ecdysozoa</taxon>
        <taxon>Arthropoda</taxon>
        <taxon>Chelicerata</taxon>
        <taxon>Arachnida</taxon>
        <taxon>Araneae</taxon>
        <taxon>Araneomorphae</taxon>
        <taxon>Entelegynae</taxon>
        <taxon>Araneoidea</taxon>
        <taxon>Nephilidae</taxon>
        <taxon>Nephila</taxon>
    </lineage>
</organism>
<gene>
    <name evidence="1" type="ORF">NPIL_570272</name>
</gene>
<dbReference type="EMBL" id="BMAW01003249">
    <property type="protein sequence ID" value="GFS82550.1"/>
    <property type="molecule type" value="Genomic_DNA"/>
</dbReference>
<proteinExistence type="predicted"/>
<keyword evidence="2" id="KW-1185">Reference proteome</keyword>
<dbReference type="AlphaFoldDB" id="A0A8X6MXB2"/>
<dbReference type="OrthoDB" id="616263at2759"/>
<sequence>MWLSCEGRIKVWQKIHFEMEILKIKLNVLESMENRDEAAIDQAKVELSVWESEFRFSDSMREELSYYLDKRLSETIEISEIHVLMKNEFHRGSTARQAVANINSAFAILVATNATVAR</sequence>
<name>A0A8X6MXB2_NEPPI</name>
<accession>A0A8X6MXB2</accession>
<dbReference type="Proteomes" id="UP000887013">
    <property type="component" value="Unassembled WGS sequence"/>
</dbReference>
<evidence type="ECO:0000313" key="2">
    <source>
        <dbReference type="Proteomes" id="UP000887013"/>
    </source>
</evidence>
<comment type="caution">
    <text evidence="1">The sequence shown here is derived from an EMBL/GenBank/DDBJ whole genome shotgun (WGS) entry which is preliminary data.</text>
</comment>
<reference evidence="1" key="1">
    <citation type="submission" date="2020-08" db="EMBL/GenBank/DDBJ databases">
        <title>Multicomponent nature underlies the extraordinary mechanical properties of spider dragline silk.</title>
        <authorList>
            <person name="Kono N."/>
            <person name="Nakamura H."/>
            <person name="Mori M."/>
            <person name="Yoshida Y."/>
            <person name="Ohtoshi R."/>
            <person name="Malay A.D."/>
            <person name="Moran D.A.P."/>
            <person name="Tomita M."/>
            <person name="Numata K."/>
            <person name="Arakawa K."/>
        </authorList>
    </citation>
    <scope>NUCLEOTIDE SEQUENCE</scope>
</reference>